<dbReference type="Proteomes" id="UP000185024">
    <property type="component" value="Unassembled WGS sequence"/>
</dbReference>
<evidence type="ECO:0000259" key="2">
    <source>
        <dbReference type="Pfam" id="PF25670"/>
    </source>
</evidence>
<gene>
    <name evidence="3" type="ORF">SAMN05878438_3615</name>
</gene>
<sequence length="442" mass="47602">MAAPTNYDQTNEWLAEVGRLTQDLINVLKGGIDVGQSGTLGNLALINDLANAPVGNAATVRNNLGLGNVATRTTFTSSGLNPADFPDYVSNIAQTIRASAAFYGSYYPAATSRNIDLEPIGSVGLYSGGNPGTYPSSSTFQLWWIVTQRVYTGTHCVQFATAYRGDGRAYRYGEDNGDGARTWRPWVILRDSSNTTVDSNGFIKAASPIFRLANSADSATDESHNFTAAGSGAANVEAQGVTATHDAVGVYTITGSLGFAKAGWTVEVPQDANGNRLCVLETEQADDGTITVRTFSKRIDSETGDVVADQPMDIPDGRWIDLRLSMPEPPTNDHPDDAPEPPAPLTPEEQEQQRIEQLERWRASAAITPRQARLVLAKHGLLAGVTDAIAAIEDEQQRQVAEIEWEYATTIERAAQWVNNLYASLGLSESELDILFKEAASI</sequence>
<dbReference type="Pfam" id="PF25670">
    <property type="entry name" value="Phage_tail_C_2"/>
    <property type="match status" value="1"/>
</dbReference>
<evidence type="ECO:0000256" key="1">
    <source>
        <dbReference type="SAM" id="MobiDB-lite"/>
    </source>
</evidence>
<dbReference type="InterPro" id="IPR058008">
    <property type="entry name" value="Gp26_C"/>
</dbReference>
<accession>A0A1N6INW3</accession>
<protein>
    <recommendedName>
        <fullName evidence="2">Phage tail protein C-terminal domain-containing protein</fullName>
    </recommendedName>
</protein>
<organism evidence="3 4">
    <name type="scientific">Vreelandella aquamarina</name>
    <dbReference type="NCBI Taxonomy" id="77097"/>
    <lineage>
        <taxon>Bacteria</taxon>
        <taxon>Pseudomonadati</taxon>
        <taxon>Pseudomonadota</taxon>
        <taxon>Gammaproteobacteria</taxon>
        <taxon>Oceanospirillales</taxon>
        <taxon>Halomonadaceae</taxon>
        <taxon>Vreelandella</taxon>
    </lineage>
</organism>
<reference evidence="3 4" key="1">
    <citation type="submission" date="2016-11" db="EMBL/GenBank/DDBJ databases">
        <authorList>
            <person name="Jaros S."/>
            <person name="Januszkiewicz K."/>
            <person name="Wedrychowicz H."/>
        </authorList>
    </citation>
    <scope>NUCLEOTIDE SEQUENCE [LARGE SCALE GENOMIC DNA]</scope>
    <source>
        <strain evidence="3 4">ACAM 239</strain>
    </source>
</reference>
<proteinExistence type="predicted"/>
<dbReference type="AlphaFoldDB" id="A0A1N6INW3"/>
<name>A0A1N6INW3_9GAMM</name>
<dbReference type="EMBL" id="FSQX01000001">
    <property type="protein sequence ID" value="SIN79782.1"/>
    <property type="molecule type" value="Genomic_DNA"/>
</dbReference>
<feature type="region of interest" description="Disordered" evidence="1">
    <location>
        <begin position="324"/>
        <end position="352"/>
    </location>
</feature>
<evidence type="ECO:0000313" key="4">
    <source>
        <dbReference type="Proteomes" id="UP000185024"/>
    </source>
</evidence>
<evidence type="ECO:0000313" key="3">
    <source>
        <dbReference type="EMBL" id="SIN79782.1"/>
    </source>
</evidence>
<feature type="domain" description="Phage tail protein C-terminal" evidence="2">
    <location>
        <begin position="194"/>
        <end position="328"/>
    </location>
</feature>